<evidence type="ECO:0000256" key="1">
    <source>
        <dbReference type="SAM" id="SignalP"/>
    </source>
</evidence>
<dbReference type="SUPFAM" id="SSF52266">
    <property type="entry name" value="SGNH hydrolase"/>
    <property type="match status" value="1"/>
</dbReference>
<dbReference type="EMBL" id="LUKE01000006">
    <property type="protein sequence ID" value="KYG61705.1"/>
    <property type="molecule type" value="Genomic_DNA"/>
</dbReference>
<feature type="chain" id="PRO_5007572920" description="SGNH hydrolase-type esterase domain-containing protein" evidence="1">
    <location>
        <begin position="23"/>
        <end position="218"/>
    </location>
</feature>
<comment type="caution">
    <text evidence="2">The sequence shown here is derived from an EMBL/GenBank/DDBJ whole genome shotgun (WGS) entry which is preliminary data.</text>
</comment>
<dbReference type="OrthoDB" id="5311935at2"/>
<organism evidence="2 3">
    <name type="scientific">Bdellovibrio bacteriovorus</name>
    <dbReference type="NCBI Taxonomy" id="959"/>
    <lineage>
        <taxon>Bacteria</taxon>
        <taxon>Pseudomonadati</taxon>
        <taxon>Bdellovibrionota</taxon>
        <taxon>Bdellovibrionia</taxon>
        <taxon>Bdellovibrionales</taxon>
        <taxon>Pseudobdellovibrionaceae</taxon>
        <taxon>Bdellovibrio</taxon>
    </lineage>
</organism>
<dbReference type="RefSeq" id="WP_061836787.1">
    <property type="nucleotide sequence ID" value="NZ_LUKE01000006.1"/>
</dbReference>
<gene>
    <name evidence="2" type="ORF">AZI86_18620</name>
</gene>
<reference evidence="2 3" key="1">
    <citation type="submission" date="2016-03" db="EMBL/GenBank/DDBJ databases">
        <authorList>
            <person name="Ploux O."/>
        </authorList>
    </citation>
    <scope>NUCLEOTIDE SEQUENCE [LARGE SCALE GENOMIC DNA]</scope>
    <source>
        <strain evidence="2 3">R0</strain>
    </source>
</reference>
<evidence type="ECO:0000313" key="3">
    <source>
        <dbReference type="Proteomes" id="UP000075320"/>
    </source>
</evidence>
<keyword evidence="3" id="KW-1185">Reference proteome</keyword>
<proteinExistence type="predicted"/>
<name>A0A150WFQ7_BDEBC</name>
<dbReference type="AlphaFoldDB" id="A0A150WFQ7"/>
<evidence type="ECO:0008006" key="4">
    <source>
        <dbReference type="Google" id="ProtNLM"/>
    </source>
</evidence>
<keyword evidence="1" id="KW-0732">Signal</keyword>
<evidence type="ECO:0000313" key="2">
    <source>
        <dbReference type="EMBL" id="KYG61705.1"/>
    </source>
</evidence>
<dbReference type="Proteomes" id="UP000075320">
    <property type="component" value="Unassembled WGS sequence"/>
</dbReference>
<feature type="signal peptide" evidence="1">
    <location>
        <begin position="1"/>
        <end position="22"/>
    </location>
</feature>
<protein>
    <recommendedName>
        <fullName evidence="4">SGNH hydrolase-type esterase domain-containing protein</fullName>
    </recommendedName>
</protein>
<accession>A0A150WFQ7</accession>
<sequence length="218" mass="24086">MGLFSFLAKAVFIMSITSIAMAEASPSQIKDILQRPLIVGASVSADFLTPSPGKRLALKYTSNDQIKVIARNGKPAREVLRSVTESSLKDRTAIIGIDLFFWDSFGGSIQESFKALENLKTLSTKLKLPLVLGEIPELSPQFQPHARNLNAKIHELCKTENLCKVLPLNSMLRKVLIDGHITQNGQRYSLQSLLPDGLHISAPASEYLSERVLELFIK</sequence>